<organism evidence="6 7">
    <name type="scientific">Ornithorhynchus anatinus</name>
    <name type="common">Duckbill platypus</name>
    <dbReference type="NCBI Taxonomy" id="9258"/>
    <lineage>
        <taxon>Eukaryota</taxon>
        <taxon>Metazoa</taxon>
        <taxon>Chordata</taxon>
        <taxon>Craniata</taxon>
        <taxon>Vertebrata</taxon>
        <taxon>Euteleostomi</taxon>
        <taxon>Mammalia</taxon>
        <taxon>Monotremata</taxon>
        <taxon>Ornithorhynchidae</taxon>
        <taxon>Ornithorhynchus</taxon>
    </lineage>
</organism>
<gene>
    <name evidence="6" type="primary">C22orf39</name>
</gene>
<dbReference type="GeneTree" id="ENSGT00390000002511"/>
<protein>
    <recommendedName>
        <fullName evidence="3">Synaptic plasticity regulator PANTS</fullName>
    </recommendedName>
    <alternativeName>
        <fullName evidence="4">Plasticity-associated neural transcript short</fullName>
    </alternativeName>
</protein>
<dbReference type="InterPro" id="IPR021475">
    <property type="entry name" value="Pants/Emi1-like"/>
</dbReference>
<dbReference type="PANTHER" id="PTHR28052:SF1">
    <property type="entry name" value="UPF0545 PROTEIN C22ORF39"/>
    <property type="match status" value="1"/>
</dbReference>
<reference evidence="6" key="2">
    <citation type="submission" date="2025-09" db="UniProtKB">
        <authorList>
            <consortium name="Ensembl"/>
        </authorList>
    </citation>
    <scope>IDENTIFICATION</scope>
    <source>
        <strain evidence="6">Glennie</strain>
    </source>
</reference>
<dbReference type="FunCoup" id="A0A6I8ND24">
    <property type="interactions" value="135"/>
</dbReference>
<comment type="similarity">
    <text evidence="1">Belongs to the UPF0545 family.</text>
</comment>
<dbReference type="PANTHER" id="PTHR28052">
    <property type="entry name" value="UPF0545 PROTEIN C22ORF39"/>
    <property type="match status" value="1"/>
</dbReference>
<dbReference type="Bgee" id="ENSOANG00000046898">
    <property type="expression patterns" value="Expressed in heart and 7 other cell types or tissues"/>
</dbReference>
<comment type="subcellular location">
    <subcellularLocation>
        <location evidence="2">Synaptic cleft</location>
    </subcellularLocation>
</comment>
<evidence type="ECO:0000256" key="1">
    <source>
        <dbReference type="ARBA" id="ARBA00006412"/>
    </source>
</evidence>
<sequence>GVPGPGFDPPPPPPDYWAEWTLCRSLRNLVHHYYAFGEAPACAQWKRDFANCQEWEERRSPGAQQALRDSERARLRAGRQPHAPVWTPRRRPPEDWHSPLPGEDASE</sequence>
<evidence type="ECO:0000313" key="6">
    <source>
        <dbReference type="Ensembl" id="ENSOANP00000038952.1"/>
    </source>
</evidence>
<dbReference type="OMA" id="CHLYKDE"/>
<dbReference type="InParanoid" id="A0A6I8ND24"/>
<proteinExistence type="inferred from homology"/>
<evidence type="ECO:0000256" key="5">
    <source>
        <dbReference type="SAM" id="MobiDB-lite"/>
    </source>
</evidence>
<name>A0A6I8ND24_ORNAN</name>
<dbReference type="Pfam" id="PF11326">
    <property type="entry name" value="PANTS-like"/>
    <property type="match status" value="1"/>
</dbReference>
<keyword evidence="7" id="KW-1185">Reference proteome</keyword>
<dbReference type="AlphaFoldDB" id="A0A6I8ND24"/>
<evidence type="ECO:0000256" key="4">
    <source>
        <dbReference type="ARBA" id="ARBA00044235"/>
    </source>
</evidence>
<evidence type="ECO:0000256" key="3">
    <source>
        <dbReference type="ARBA" id="ARBA00044072"/>
    </source>
</evidence>
<evidence type="ECO:0000313" key="7">
    <source>
        <dbReference type="Proteomes" id="UP000002279"/>
    </source>
</evidence>
<dbReference type="GO" id="GO:0043083">
    <property type="term" value="C:synaptic cleft"/>
    <property type="evidence" value="ECO:0007669"/>
    <property type="project" value="UniProtKB-SubCell"/>
</dbReference>
<dbReference type="Ensembl" id="ENSOANT00000074337.1">
    <property type="protein sequence ID" value="ENSOANP00000038952.1"/>
    <property type="gene ID" value="ENSOANG00000046898.1"/>
</dbReference>
<feature type="region of interest" description="Disordered" evidence="5">
    <location>
        <begin position="58"/>
        <end position="107"/>
    </location>
</feature>
<evidence type="ECO:0000256" key="2">
    <source>
        <dbReference type="ARBA" id="ARBA00043942"/>
    </source>
</evidence>
<dbReference type="Proteomes" id="UP000002279">
    <property type="component" value="Unplaced"/>
</dbReference>
<reference evidence="6" key="1">
    <citation type="submission" date="2025-08" db="UniProtKB">
        <authorList>
            <consortium name="Ensembl"/>
        </authorList>
    </citation>
    <scope>IDENTIFICATION</scope>
    <source>
        <strain evidence="6">Glennie</strain>
    </source>
</reference>
<accession>A0A6I8ND24</accession>